<gene>
    <name evidence="2" type="ORF">ANCCAN_17665</name>
</gene>
<evidence type="ECO:0000256" key="1">
    <source>
        <dbReference type="SAM" id="Phobius"/>
    </source>
</evidence>
<reference evidence="2 3" key="1">
    <citation type="submission" date="2014-10" db="EMBL/GenBank/DDBJ databases">
        <title>Draft genome of the hookworm Ancylostoma caninum.</title>
        <authorList>
            <person name="Mitreva M."/>
        </authorList>
    </citation>
    <scope>NUCLEOTIDE SEQUENCE [LARGE SCALE GENOMIC DNA]</scope>
    <source>
        <strain evidence="2 3">Baltimore</strain>
    </source>
</reference>
<proteinExistence type="predicted"/>
<dbReference type="PANTHER" id="PTHR45871">
    <property type="entry name" value="N-ACETYLGLUCOSAMINYL-PHOSPHATIDYLINOSITOL BIOSYNTHETIC PROTEIN"/>
    <property type="match status" value="1"/>
</dbReference>
<sequence length="131" mass="14785">MDPVEKHEAVSNMYNWPDIAKRTEVVYQDAMREPTPQWRRGLKRYADQGIGFGILYITVAVINMLFLTILEFFDPASGNPLANDIPRSKPASICTAEKPVNVKSATYRECSVNHRPNFGMRLRSAAKAPSK</sequence>
<keyword evidence="3" id="KW-1185">Reference proteome</keyword>
<dbReference type="OrthoDB" id="5861017at2759"/>
<feature type="transmembrane region" description="Helical" evidence="1">
    <location>
        <begin position="49"/>
        <end position="70"/>
    </location>
</feature>
<evidence type="ECO:0000313" key="2">
    <source>
        <dbReference type="EMBL" id="RCN36465.1"/>
    </source>
</evidence>
<dbReference type="STRING" id="29170.A0A368G0E5"/>
<keyword evidence="1" id="KW-0812">Transmembrane</keyword>
<evidence type="ECO:0000313" key="3">
    <source>
        <dbReference type="Proteomes" id="UP000252519"/>
    </source>
</evidence>
<keyword evidence="1" id="KW-0472">Membrane</keyword>
<organism evidence="2 3">
    <name type="scientific">Ancylostoma caninum</name>
    <name type="common">Dog hookworm</name>
    <dbReference type="NCBI Taxonomy" id="29170"/>
    <lineage>
        <taxon>Eukaryota</taxon>
        <taxon>Metazoa</taxon>
        <taxon>Ecdysozoa</taxon>
        <taxon>Nematoda</taxon>
        <taxon>Chromadorea</taxon>
        <taxon>Rhabditida</taxon>
        <taxon>Rhabditina</taxon>
        <taxon>Rhabditomorpha</taxon>
        <taxon>Strongyloidea</taxon>
        <taxon>Ancylostomatidae</taxon>
        <taxon>Ancylostomatinae</taxon>
        <taxon>Ancylostoma</taxon>
    </lineage>
</organism>
<dbReference type="GO" id="GO:0017176">
    <property type="term" value="F:phosphatidylinositol N-acetylglucosaminyltransferase activity"/>
    <property type="evidence" value="ECO:0007669"/>
    <property type="project" value="TreeGrafter"/>
</dbReference>
<dbReference type="PANTHER" id="PTHR45871:SF1">
    <property type="entry name" value="PHOSPHATIDYLINOSITOL N-ACETYLGLUCOSAMINYLTRANSFERASE SUBUNIT A"/>
    <property type="match status" value="1"/>
</dbReference>
<dbReference type="Proteomes" id="UP000252519">
    <property type="component" value="Unassembled WGS sequence"/>
</dbReference>
<protein>
    <submittedName>
        <fullName evidence="2">Uncharacterized protein</fullName>
    </submittedName>
</protein>
<accession>A0A368G0E5</accession>
<dbReference type="GO" id="GO:0000506">
    <property type="term" value="C:glycosylphosphatidylinositol-N-acetylglucosaminyltransferase (GPI-GnT) complex"/>
    <property type="evidence" value="ECO:0007669"/>
    <property type="project" value="TreeGrafter"/>
</dbReference>
<dbReference type="GO" id="GO:0006506">
    <property type="term" value="P:GPI anchor biosynthetic process"/>
    <property type="evidence" value="ECO:0007669"/>
    <property type="project" value="TreeGrafter"/>
</dbReference>
<name>A0A368G0E5_ANCCA</name>
<comment type="caution">
    <text evidence="2">The sequence shown here is derived from an EMBL/GenBank/DDBJ whole genome shotgun (WGS) entry which is preliminary data.</text>
</comment>
<dbReference type="EMBL" id="JOJR01000555">
    <property type="protein sequence ID" value="RCN36465.1"/>
    <property type="molecule type" value="Genomic_DNA"/>
</dbReference>
<dbReference type="AlphaFoldDB" id="A0A368G0E5"/>
<keyword evidence="1" id="KW-1133">Transmembrane helix</keyword>